<dbReference type="Gene3D" id="3.40.50.300">
    <property type="entry name" value="P-loop containing nucleotide triphosphate hydrolases"/>
    <property type="match status" value="2"/>
</dbReference>
<dbReference type="PROSITE" id="PS00211">
    <property type="entry name" value="ABC_TRANSPORTER_1"/>
    <property type="match status" value="2"/>
</dbReference>
<dbReference type="GO" id="GO:0005524">
    <property type="term" value="F:ATP binding"/>
    <property type="evidence" value="ECO:0007669"/>
    <property type="project" value="UniProtKB-KW"/>
</dbReference>
<feature type="region of interest" description="Disordered" evidence="7">
    <location>
        <begin position="554"/>
        <end position="575"/>
    </location>
</feature>
<dbReference type="NCBIfam" id="NF008453">
    <property type="entry name" value="PRK11308.1"/>
    <property type="match status" value="2"/>
</dbReference>
<gene>
    <name evidence="9" type="ORF">EOS_15730</name>
</gene>
<dbReference type="CDD" id="cd03257">
    <property type="entry name" value="ABC_NikE_OppD_transporters"/>
    <property type="match status" value="2"/>
</dbReference>
<dbReference type="GO" id="GO:0015833">
    <property type="term" value="P:peptide transport"/>
    <property type="evidence" value="ECO:0007669"/>
    <property type="project" value="InterPro"/>
</dbReference>
<proteinExistence type="inferred from homology"/>
<keyword evidence="2" id="KW-0813">Transport</keyword>
<evidence type="ECO:0000256" key="6">
    <source>
        <dbReference type="ARBA" id="ARBA00022840"/>
    </source>
</evidence>
<feature type="domain" description="ABC transporter" evidence="8">
    <location>
        <begin position="295"/>
        <end position="546"/>
    </location>
</feature>
<dbReference type="InterPro" id="IPR003593">
    <property type="entry name" value="AAA+_ATPase"/>
</dbReference>
<evidence type="ECO:0000259" key="8">
    <source>
        <dbReference type="PROSITE" id="PS50893"/>
    </source>
</evidence>
<evidence type="ECO:0000256" key="4">
    <source>
        <dbReference type="ARBA" id="ARBA00022519"/>
    </source>
</evidence>
<dbReference type="Proteomes" id="UP000035963">
    <property type="component" value="Unassembled WGS sequence"/>
</dbReference>
<accession>A0A0J1CXB7</accession>
<evidence type="ECO:0000256" key="1">
    <source>
        <dbReference type="ARBA" id="ARBA00005417"/>
    </source>
</evidence>
<dbReference type="RefSeq" id="WP_047847598.1">
    <property type="nucleotide sequence ID" value="NZ_AEJF01000096.1"/>
</dbReference>
<dbReference type="GO" id="GO:0016887">
    <property type="term" value="F:ATP hydrolysis activity"/>
    <property type="evidence" value="ECO:0007669"/>
    <property type="project" value="InterPro"/>
</dbReference>
<comment type="similarity">
    <text evidence="1">Belongs to the ABC transporter superfamily.</text>
</comment>
<evidence type="ECO:0000256" key="2">
    <source>
        <dbReference type="ARBA" id="ARBA00022448"/>
    </source>
</evidence>
<protein>
    <recommendedName>
        <fullName evidence="8">ABC transporter domain-containing protein</fullName>
    </recommendedName>
</protein>
<evidence type="ECO:0000256" key="5">
    <source>
        <dbReference type="ARBA" id="ARBA00022741"/>
    </source>
</evidence>
<dbReference type="Pfam" id="PF00005">
    <property type="entry name" value="ABC_tran"/>
    <property type="match status" value="2"/>
</dbReference>
<keyword evidence="4" id="KW-0997">Cell inner membrane</keyword>
<dbReference type="PANTHER" id="PTHR43776">
    <property type="entry name" value="TRANSPORT ATP-BINDING PROTEIN"/>
    <property type="match status" value="1"/>
</dbReference>
<name>A0A0J1CXB7_9BURK</name>
<evidence type="ECO:0000256" key="3">
    <source>
        <dbReference type="ARBA" id="ARBA00022475"/>
    </source>
</evidence>
<dbReference type="InterPro" id="IPR050319">
    <property type="entry name" value="ABC_transp_ATP-bind"/>
</dbReference>
<keyword evidence="4" id="KW-0472">Membrane</keyword>
<dbReference type="PROSITE" id="PS50893">
    <property type="entry name" value="ABC_TRANSPORTER_2"/>
    <property type="match status" value="2"/>
</dbReference>
<dbReference type="EMBL" id="AEJF01000096">
    <property type="protein sequence ID" value="KLU25220.1"/>
    <property type="molecule type" value="Genomic_DNA"/>
</dbReference>
<dbReference type="InterPro" id="IPR013563">
    <property type="entry name" value="Oligopep_ABC_C"/>
</dbReference>
<dbReference type="InterPro" id="IPR027417">
    <property type="entry name" value="P-loop_NTPase"/>
</dbReference>
<dbReference type="InterPro" id="IPR003439">
    <property type="entry name" value="ABC_transporter-like_ATP-bd"/>
</dbReference>
<sequence length="575" mass="62297">MSLLKIEQLKVDFTGRHGLESAVRGIDLHIEAGEIVALVGESGSGKSVTAAAIAGLLPREASVHGTISFEGSALLGKPESALEQIRGNGIAMVFQDPLSSLDPSFRVGAQLQEVARHRRNIGQAESLEHAATWLQRVGIVDTKRVLRAWPHELSGGMRQRVMIAMAAMGRPRLLIADEPTTALDATLQKDILALLKSLNREFGMAVLMITHDFGVVSFLSERVAVMKAGRIVEHGPTEQVLTAPRHAYTAKLIAAVPELGLRRLDPSPARRLGESGGRKAAVSVISNQPVSDPLLKVQGLTKTFVIEKSWLRSHVRTLDAVSDVHFEVRRGEIFGLIGTSGSGKSTLARLVAQLLASTSGSVQFAGADLAQFDAAELRRFRQRFQFVFQDSTSSLNPRRTIGEQLCDPALRLGVARNQPHAYQLAIEAIERVGLTARHLERFPHTFSGGQRQRIGIARALVVQPEFIVLDEPTSALDVSIQADILNLLLELRQTLDLTYLFIAHSLPVIEFMCDRGAVMESGRIIETFDAADLHANALQPSTRALLDAVLSLPSRSGEASNTGSIQDASTAELTP</sequence>
<dbReference type="InterPro" id="IPR017871">
    <property type="entry name" value="ABC_transporter-like_CS"/>
</dbReference>
<organism evidence="9 10">
    <name type="scientific">Caballeronia mineralivorans PML1(12)</name>
    <dbReference type="NCBI Taxonomy" id="908627"/>
    <lineage>
        <taxon>Bacteria</taxon>
        <taxon>Pseudomonadati</taxon>
        <taxon>Pseudomonadota</taxon>
        <taxon>Betaproteobacteria</taxon>
        <taxon>Burkholderiales</taxon>
        <taxon>Burkholderiaceae</taxon>
        <taxon>Caballeronia</taxon>
    </lineage>
</organism>
<comment type="caution">
    <text evidence="9">The sequence shown here is derived from an EMBL/GenBank/DDBJ whole genome shotgun (WGS) entry which is preliminary data.</text>
</comment>
<dbReference type="GO" id="GO:0055085">
    <property type="term" value="P:transmembrane transport"/>
    <property type="evidence" value="ECO:0007669"/>
    <property type="project" value="UniProtKB-ARBA"/>
</dbReference>
<evidence type="ECO:0000313" key="9">
    <source>
        <dbReference type="EMBL" id="KLU25220.1"/>
    </source>
</evidence>
<dbReference type="Pfam" id="PF08352">
    <property type="entry name" value="oligo_HPY"/>
    <property type="match status" value="1"/>
</dbReference>
<keyword evidence="6" id="KW-0067">ATP-binding</keyword>
<reference evidence="9 10" key="1">
    <citation type="journal article" date="2015" name="Genome Announc.">
        <title>Draft Genome Sequence of Burkholderia sp. Strain PML1(12), an Ectomycorrhizosphere-Inhabiting Bacterium with Effective Mineral-Weathering Ability.</title>
        <authorList>
            <person name="Uroz S."/>
            <person name="Oger P."/>
        </authorList>
    </citation>
    <scope>NUCLEOTIDE SEQUENCE [LARGE SCALE GENOMIC DNA]</scope>
    <source>
        <strain evidence="10">PML1(12)</strain>
    </source>
</reference>
<dbReference type="PATRIC" id="fig|908627.4.peg.3508"/>
<dbReference type="NCBIfam" id="NF007739">
    <property type="entry name" value="PRK10419.1"/>
    <property type="match status" value="2"/>
</dbReference>
<dbReference type="SUPFAM" id="SSF52540">
    <property type="entry name" value="P-loop containing nucleoside triphosphate hydrolases"/>
    <property type="match status" value="2"/>
</dbReference>
<evidence type="ECO:0000313" key="10">
    <source>
        <dbReference type="Proteomes" id="UP000035963"/>
    </source>
</evidence>
<keyword evidence="10" id="KW-1185">Reference proteome</keyword>
<dbReference type="PANTHER" id="PTHR43776:SF7">
    <property type="entry name" value="D,D-DIPEPTIDE TRANSPORT ATP-BINDING PROTEIN DDPF-RELATED"/>
    <property type="match status" value="1"/>
</dbReference>
<evidence type="ECO:0000256" key="7">
    <source>
        <dbReference type="SAM" id="MobiDB-lite"/>
    </source>
</evidence>
<keyword evidence="3" id="KW-1003">Cell membrane</keyword>
<dbReference type="FunFam" id="3.40.50.300:FF:000016">
    <property type="entry name" value="Oligopeptide ABC transporter ATP-binding component"/>
    <property type="match status" value="1"/>
</dbReference>
<dbReference type="AlphaFoldDB" id="A0A0J1CXB7"/>
<keyword evidence="5" id="KW-0547">Nucleotide-binding</keyword>
<feature type="domain" description="ABC transporter" evidence="8">
    <location>
        <begin position="4"/>
        <end position="253"/>
    </location>
</feature>
<dbReference type="SMART" id="SM00382">
    <property type="entry name" value="AAA"/>
    <property type="match status" value="2"/>
</dbReference>